<reference evidence="9" key="1">
    <citation type="submission" date="2009-03" db="EMBL/GenBank/DDBJ databases">
        <authorList>
            <person name="Warren W."/>
            <person name="Ye L."/>
            <person name="Minx P."/>
            <person name="Worley K."/>
            <person name="Gibbs R."/>
            <person name="Wilson R.K."/>
        </authorList>
    </citation>
    <scope>NUCLEOTIDE SEQUENCE [LARGE SCALE GENOMIC DNA]</scope>
</reference>
<dbReference type="InterPro" id="IPR009079">
    <property type="entry name" value="4_helix_cytokine-like_core"/>
</dbReference>
<dbReference type="Proteomes" id="UP000008225">
    <property type="component" value="Chromosome 1"/>
</dbReference>
<dbReference type="SMART" id="SM00076">
    <property type="entry name" value="IFabd"/>
    <property type="match status" value="1"/>
</dbReference>
<protein>
    <submittedName>
        <fullName evidence="9">Interferon omega 1</fullName>
    </submittedName>
</protein>
<evidence type="ECO:0000256" key="5">
    <source>
        <dbReference type="ARBA" id="ARBA00023118"/>
    </source>
</evidence>
<dbReference type="InParanoid" id="A0A2R8PAU1"/>
<keyword evidence="8" id="KW-0732">Signal</keyword>
<keyword evidence="4" id="KW-0964">Secreted</keyword>
<evidence type="ECO:0000256" key="8">
    <source>
        <dbReference type="SAM" id="SignalP"/>
    </source>
</evidence>
<dbReference type="GeneTree" id="ENSGT01000000214430"/>
<dbReference type="STRING" id="9483.ENSCJAP00000059488"/>
<dbReference type="PANTHER" id="PTHR11691:SF37">
    <property type="entry name" value="INTERFERON OMEGA-1"/>
    <property type="match status" value="1"/>
</dbReference>
<evidence type="ECO:0000313" key="9">
    <source>
        <dbReference type="Ensembl" id="ENSCJAP00000059488.1"/>
    </source>
</evidence>
<sequence length="195" mass="22142">MAHLFPLLVALVVTSYSPVGSQACDLAQNHGQLNRNILVLLHQMRRISTFLCLKDRRNFKFPQEMMEGSQVQKAQAMSVFHEMLQQIFNLFLTEHSSAAWNTTLLDQLHAGLHQQLAHLETCLVQVMGEGESAGAIRSPALTLRMYFQGIHVYLKEKKYSDCAWEVVRVEILRSLFLATNLQERLRSKDGDLGSS</sequence>
<dbReference type="OrthoDB" id="9529410at2759"/>
<keyword evidence="3 7" id="KW-0202">Cytokine</keyword>
<keyword evidence="10" id="KW-1185">Reference proteome</keyword>
<evidence type="ECO:0000256" key="6">
    <source>
        <dbReference type="ARBA" id="ARBA00023157"/>
    </source>
</evidence>
<dbReference type="GO" id="GO:0051607">
    <property type="term" value="P:defense response to virus"/>
    <property type="evidence" value="ECO:0007669"/>
    <property type="project" value="UniProtKB-KW"/>
</dbReference>
<feature type="signal peptide" evidence="8">
    <location>
        <begin position="1"/>
        <end position="23"/>
    </location>
</feature>
<dbReference type="GO" id="GO:0005615">
    <property type="term" value="C:extracellular space"/>
    <property type="evidence" value="ECO:0007669"/>
    <property type="project" value="UniProtKB-KW"/>
</dbReference>
<dbReference type="SUPFAM" id="SSF47266">
    <property type="entry name" value="4-helical cytokines"/>
    <property type="match status" value="1"/>
</dbReference>
<dbReference type="Pfam" id="PF00143">
    <property type="entry name" value="Interferon"/>
    <property type="match status" value="1"/>
</dbReference>
<dbReference type="Bgee" id="ENSCJAG00000044329">
    <property type="expression patterns" value="Expressed in frontal cortex"/>
</dbReference>
<dbReference type="InterPro" id="IPR000471">
    <property type="entry name" value="Interferon_alpha/beta/delta"/>
</dbReference>
<evidence type="ECO:0000313" key="10">
    <source>
        <dbReference type="Proteomes" id="UP000008225"/>
    </source>
</evidence>
<keyword evidence="5 7" id="KW-0051">Antiviral defense</keyword>
<dbReference type="OMA" id="VVRMEIM"/>
<dbReference type="GO" id="GO:0005126">
    <property type="term" value="F:cytokine receptor binding"/>
    <property type="evidence" value="ECO:0007669"/>
    <property type="project" value="InterPro"/>
</dbReference>
<dbReference type="CTD" id="3467"/>
<name>A0A2R8PAU1_CALJA</name>
<dbReference type="RefSeq" id="XP_008995906.2">
    <property type="nucleotide sequence ID" value="XM_008997658.4"/>
</dbReference>
<evidence type="ECO:0000256" key="3">
    <source>
        <dbReference type="ARBA" id="ARBA00022514"/>
    </source>
</evidence>
<dbReference type="PRINTS" id="PR00266">
    <property type="entry name" value="INTERFERONAB"/>
</dbReference>
<comment type="similarity">
    <text evidence="2 7">Belongs to the alpha/beta interferon family.</text>
</comment>
<dbReference type="Ensembl" id="ENSCJAT00000082182.2">
    <property type="protein sequence ID" value="ENSCJAP00000059488.1"/>
    <property type="gene ID" value="ENSCJAG00000044329.2"/>
</dbReference>
<dbReference type="GO" id="GO:0043235">
    <property type="term" value="C:receptor complex"/>
    <property type="evidence" value="ECO:0007669"/>
    <property type="project" value="Ensembl"/>
</dbReference>
<proteinExistence type="inferred from homology"/>
<dbReference type="GeneID" id="100388753"/>
<comment type="subcellular location">
    <subcellularLocation>
        <location evidence="1">Secreted</location>
    </subcellularLocation>
</comment>
<dbReference type="GO" id="GO:0005125">
    <property type="term" value="F:cytokine activity"/>
    <property type="evidence" value="ECO:0007669"/>
    <property type="project" value="UniProtKB-KW"/>
</dbReference>
<organism evidence="9 10">
    <name type="scientific">Callithrix jacchus</name>
    <name type="common">White-tufted-ear marmoset</name>
    <name type="synonym">Simia Jacchus</name>
    <dbReference type="NCBI Taxonomy" id="9483"/>
    <lineage>
        <taxon>Eukaryota</taxon>
        <taxon>Metazoa</taxon>
        <taxon>Chordata</taxon>
        <taxon>Craniata</taxon>
        <taxon>Vertebrata</taxon>
        <taxon>Euteleostomi</taxon>
        <taxon>Mammalia</taxon>
        <taxon>Eutheria</taxon>
        <taxon>Euarchontoglires</taxon>
        <taxon>Primates</taxon>
        <taxon>Haplorrhini</taxon>
        <taxon>Platyrrhini</taxon>
        <taxon>Cebidae</taxon>
        <taxon>Callitrichinae</taxon>
        <taxon>Callithrix</taxon>
        <taxon>Callithrix</taxon>
    </lineage>
</organism>
<gene>
    <name evidence="9" type="primary">IFNW1</name>
</gene>
<dbReference type="Gene3D" id="1.20.1250.10">
    <property type="match status" value="1"/>
</dbReference>
<evidence type="ECO:0000256" key="2">
    <source>
        <dbReference type="ARBA" id="ARBA00011033"/>
    </source>
</evidence>
<dbReference type="FunFam" id="1.20.1250.10:FF:000001">
    <property type="entry name" value="Interferon alpha"/>
    <property type="match status" value="1"/>
</dbReference>
<reference evidence="9" key="3">
    <citation type="submission" date="2025-09" db="UniProtKB">
        <authorList>
            <consortium name="Ensembl"/>
        </authorList>
    </citation>
    <scope>IDENTIFICATION</scope>
</reference>
<dbReference type="PROSITE" id="PS00252">
    <property type="entry name" value="INTERFERON_A_B_D"/>
    <property type="match status" value="1"/>
</dbReference>
<dbReference type="CDD" id="cd00095">
    <property type="entry name" value="IFab"/>
    <property type="match status" value="1"/>
</dbReference>
<evidence type="ECO:0000256" key="4">
    <source>
        <dbReference type="ARBA" id="ARBA00022525"/>
    </source>
</evidence>
<keyword evidence="6" id="KW-1015">Disulfide bond</keyword>
<dbReference type="FunCoup" id="A0A2R8PAU1">
    <property type="interactions" value="371"/>
</dbReference>
<evidence type="ECO:0000256" key="7">
    <source>
        <dbReference type="RuleBase" id="RU000436"/>
    </source>
</evidence>
<evidence type="ECO:0000256" key="1">
    <source>
        <dbReference type="ARBA" id="ARBA00004613"/>
    </source>
</evidence>
<accession>A0A2R8PAU1</accession>
<dbReference type="KEGG" id="cjc:100388753"/>
<dbReference type="AlphaFoldDB" id="A0A2R8PAU1"/>
<feature type="chain" id="PRO_5015305462" evidence="8">
    <location>
        <begin position="24"/>
        <end position="195"/>
    </location>
</feature>
<dbReference type="PANTHER" id="PTHR11691">
    <property type="entry name" value="TYPE I INTERFERON"/>
    <property type="match status" value="1"/>
</dbReference>
<reference evidence="9" key="2">
    <citation type="submission" date="2025-08" db="UniProtKB">
        <authorList>
            <consortium name="Ensembl"/>
        </authorList>
    </citation>
    <scope>IDENTIFICATION</scope>
</reference>